<proteinExistence type="predicted"/>
<dbReference type="EMBL" id="JAEFBJ010000003">
    <property type="protein sequence ID" value="KAG7634082.1"/>
    <property type="molecule type" value="Genomic_DNA"/>
</dbReference>
<evidence type="ECO:0000313" key="2">
    <source>
        <dbReference type="Proteomes" id="UP000694251"/>
    </source>
</evidence>
<reference evidence="1 2" key="1">
    <citation type="submission" date="2020-12" db="EMBL/GenBank/DDBJ databases">
        <title>Concerted genomic and epigenomic changes stabilize Arabidopsis allopolyploids.</title>
        <authorList>
            <person name="Chen Z."/>
        </authorList>
    </citation>
    <scope>NUCLEOTIDE SEQUENCE [LARGE SCALE GENOMIC DNA]</scope>
    <source>
        <strain evidence="1">As9502</strain>
        <tissue evidence="1">Leaf</tissue>
    </source>
</reference>
<gene>
    <name evidence="1" type="ORF">ISN44_As03g043500</name>
</gene>
<keyword evidence="2" id="KW-1185">Reference proteome</keyword>
<accession>A0A8T2FDR2</accession>
<name>A0A8T2FDR2_ARASU</name>
<evidence type="ECO:0000313" key="1">
    <source>
        <dbReference type="EMBL" id="KAG7634082.1"/>
    </source>
</evidence>
<comment type="caution">
    <text evidence="1">The sequence shown here is derived from an EMBL/GenBank/DDBJ whole genome shotgun (WGS) entry which is preliminary data.</text>
</comment>
<protein>
    <submittedName>
        <fullName evidence="1">Uncharacterized protein</fullName>
    </submittedName>
</protein>
<dbReference type="AlphaFoldDB" id="A0A8T2FDR2"/>
<organism evidence="1 2">
    <name type="scientific">Arabidopsis suecica</name>
    <name type="common">Swedish thale-cress</name>
    <name type="synonym">Cardaminopsis suecica</name>
    <dbReference type="NCBI Taxonomy" id="45249"/>
    <lineage>
        <taxon>Eukaryota</taxon>
        <taxon>Viridiplantae</taxon>
        <taxon>Streptophyta</taxon>
        <taxon>Embryophyta</taxon>
        <taxon>Tracheophyta</taxon>
        <taxon>Spermatophyta</taxon>
        <taxon>Magnoliopsida</taxon>
        <taxon>eudicotyledons</taxon>
        <taxon>Gunneridae</taxon>
        <taxon>Pentapetalae</taxon>
        <taxon>rosids</taxon>
        <taxon>malvids</taxon>
        <taxon>Brassicales</taxon>
        <taxon>Brassicaceae</taxon>
        <taxon>Camelineae</taxon>
        <taxon>Arabidopsis</taxon>
    </lineage>
</organism>
<sequence>MVRKSVELSNLFITYQLCYKLFVPNSNSRDRRLIRFFFCQSTTSCCRRNFRSENRTANHC</sequence>
<dbReference type="Proteomes" id="UP000694251">
    <property type="component" value="Chromosome 3"/>
</dbReference>